<protein>
    <submittedName>
        <fullName evidence="3">SNARE-dependent exocytosis protein</fullName>
    </submittedName>
</protein>
<dbReference type="EMBL" id="CAHR02000065">
    <property type="protein sequence ID" value="CCG81966.1"/>
    <property type="molecule type" value="Genomic_DNA"/>
</dbReference>
<evidence type="ECO:0000256" key="1">
    <source>
        <dbReference type="SAM" id="MobiDB-lite"/>
    </source>
</evidence>
<dbReference type="GO" id="GO:0006893">
    <property type="term" value="P:Golgi to plasma membrane transport"/>
    <property type="evidence" value="ECO:0007669"/>
    <property type="project" value="TreeGrafter"/>
</dbReference>
<dbReference type="OrthoDB" id="19944at2759"/>
<organism evidence="3 4">
    <name type="scientific">Taphrina deformans (strain PYCC 5710 / ATCC 11124 / CBS 356.35 / IMI 108563 / JCM 9778 / NBRC 8474)</name>
    <name type="common">Peach leaf curl fungus</name>
    <name type="synonym">Lalaria deformans</name>
    <dbReference type="NCBI Taxonomy" id="1097556"/>
    <lineage>
        <taxon>Eukaryota</taxon>
        <taxon>Fungi</taxon>
        <taxon>Dikarya</taxon>
        <taxon>Ascomycota</taxon>
        <taxon>Taphrinomycotina</taxon>
        <taxon>Taphrinomycetes</taxon>
        <taxon>Taphrinales</taxon>
        <taxon>Taphrinaceae</taxon>
        <taxon>Taphrina</taxon>
    </lineage>
</organism>
<dbReference type="Pfam" id="PF08596">
    <property type="entry name" value="Lgl_C"/>
    <property type="match status" value="1"/>
</dbReference>
<dbReference type="InterPro" id="IPR013905">
    <property type="entry name" value="Lgl_C_dom"/>
</dbReference>
<keyword evidence="4" id="KW-1185">Reference proteome</keyword>
<dbReference type="PANTHER" id="PTHR10241:SF25">
    <property type="entry name" value="TOMOSYN, ISOFORM C"/>
    <property type="match status" value="1"/>
</dbReference>
<name>R4XC59_TAPDE</name>
<evidence type="ECO:0000313" key="3">
    <source>
        <dbReference type="EMBL" id="CCG81966.1"/>
    </source>
</evidence>
<feature type="region of interest" description="Disordered" evidence="1">
    <location>
        <begin position="405"/>
        <end position="433"/>
    </location>
</feature>
<dbReference type="eggNOG" id="KOG1983">
    <property type="taxonomic scope" value="Eukaryota"/>
</dbReference>
<proteinExistence type="predicted"/>
<dbReference type="AlphaFoldDB" id="R4XC59"/>
<dbReference type="GO" id="GO:0005886">
    <property type="term" value="C:plasma membrane"/>
    <property type="evidence" value="ECO:0007669"/>
    <property type="project" value="TreeGrafter"/>
</dbReference>
<dbReference type="VEuPathDB" id="FungiDB:TAPDE_001865"/>
<dbReference type="GO" id="GO:0019905">
    <property type="term" value="F:syntaxin binding"/>
    <property type="evidence" value="ECO:0007669"/>
    <property type="project" value="TreeGrafter"/>
</dbReference>
<sequence>MDSQLQQAFMDLSLVEPMPTPITEAKDMLFKFSGTRSAVATFEPLCVISARRGQVTALCVSAIGFVAIAYDSGFFILIDLRGPAIFHAARCDNFEVKKKDRMFKKPATPKVSSSIVEFVTAVSFLAMNVESRISLVAVLGTNQGRVISFELLKDSNGMYTAIMHNVLSISTLSSVQAVYACNQFGEALTATGLRLASINTDAEVPECLLVVADEEVVSYSDLSTKIASSLFRAPMANGNAQIVTIPNTGIVVLAIIQHSNTIELFSIPELKSLGTSSLRRNPAGQATILDDGHVIVHDDAHSLSLFDLFGKSQKLETRPQSELYDALKQAAIPRPTISNWAWVTGTQYVKPTDLDHIITGGTRPLSKRALERLAASEKQQALLERQAASRDKASNRAVLQNARLAGGNDRGNGRNAYGEMQQHGQERGERISQVNDVFDNISKASGEWLSEIDKMTSNAKKSAGKAALKSFLGF</sequence>
<dbReference type="GO" id="GO:0045159">
    <property type="term" value="F:myosin II binding"/>
    <property type="evidence" value="ECO:0007669"/>
    <property type="project" value="TreeGrafter"/>
</dbReference>
<accession>R4XC59</accession>
<dbReference type="PANTHER" id="PTHR10241">
    <property type="entry name" value="LETHAL 2 GIANT LARVAE PROTEIN"/>
    <property type="match status" value="1"/>
</dbReference>
<dbReference type="GO" id="GO:0006887">
    <property type="term" value="P:exocytosis"/>
    <property type="evidence" value="ECO:0007669"/>
    <property type="project" value="TreeGrafter"/>
</dbReference>
<reference evidence="3 4" key="1">
    <citation type="journal article" date="2013" name="MBio">
        <title>Genome sequencing of the plant pathogen Taphrina deformans, the causal agent of peach leaf curl.</title>
        <authorList>
            <person name="Cisse O.H."/>
            <person name="Almeida J.M.G.C.F."/>
            <person name="Fonseca A."/>
            <person name="Kumar A.A."/>
            <person name="Salojaervi J."/>
            <person name="Overmyer K."/>
            <person name="Hauser P.M."/>
            <person name="Pagni M."/>
        </authorList>
    </citation>
    <scope>NUCLEOTIDE SEQUENCE [LARGE SCALE GENOMIC DNA]</scope>
    <source>
        <strain evidence="4">PYCC 5710 / ATCC 11124 / CBS 356.35 / IMI 108563 / JCM 9778 / NBRC 8474</strain>
    </source>
</reference>
<dbReference type="GO" id="GO:0005737">
    <property type="term" value="C:cytoplasm"/>
    <property type="evidence" value="ECO:0007669"/>
    <property type="project" value="TreeGrafter"/>
</dbReference>
<dbReference type="GO" id="GO:0005096">
    <property type="term" value="F:GTPase activator activity"/>
    <property type="evidence" value="ECO:0007669"/>
    <property type="project" value="TreeGrafter"/>
</dbReference>
<dbReference type="Proteomes" id="UP000013776">
    <property type="component" value="Unassembled WGS sequence"/>
</dbReference>
<feature type="domain" description="Lethal giant larvae (Lgl)-like C-terminal" evidence="2">
    <location>
        <begin position="40"/>
        <end position="367"/>
    </location>
</feature>
<gene>
    <name evidence="3" type="ORF">TAPDE_001865</name>
</gene>
<comment type="caution">
    <text evidence="3">The sequence shown here is derived from an EMBL/GenBank/DDBJ whole genome shotgun (WGS) entry which is preliminary data.</text>
</comment>
<evidence type="ECO:0000259" key="2">
    <source>
        <dbReference type="Pfam" id="PF08596"/>
    </source>
</evidence>
<dbReference type="STRING" id="1097556.R4XC59"/>
<evidence type="ECO:0000313" key="4">
    <source>
        <dbReference type="Proteomes" id="UP000013776"/>
    </source>
</evidence>